<dbReference type="AlphaFoldDB" id="A0A1I6XQS2"/>
<name>A0A1I6XQS2_9FLAO</name>
<dbReference type="Gene3D" id="3.40.30.10">
    <property type="entry name" value="Glutaredoxin"/>
    <property type="match status" value="1"/>
</dbReference>
<keyword evidence="2" id="KW-1185">Reference proteome</keyword>
<dbReference type="Proteomes" id="UP000236454">
    <property type="component" value="Unassembled WGS sequence"/>
</dbReference>
<evidence type="ECO:0000313" key="1">
    <source>
        <dbReference type="EMBL" id="SFT40775.1"/>
    </source>
</evidence>
<accession>A0A1I6XQS2</accession>
<dbReference type="EMBL" id="FPAS01000001">
    <property type="protein sequence ID" value="SFT40775.1"/>
    <property type="molecule type" value="Genomic_DNA"/>
</dbReference>
<reference evidence="1 2" key="1">
    <citation type="submission" date="2016-10" db="EMBL/GenBank/DDBJ databases">
        <authorList>
            <person name="de Groot N.N."/>
        </authorList>
    </citation>
    <scope>NUCLEOTIDE SEQUENCE [LARGE SCALE GENOMIC DNA]</scope>
    <source>
        <strain evidence="1 2">CGMCC 1.7005</strain>
    </source>
</reference>
<dbReference type="InterPro" id="IPR036249">
    <property type="entry name" value="Thioredoxin-like_sf"/>
</dbReference>
<organism evidence="1 2">
    <name type="scientific">Lishizhenia tianjinensis</name>
    <dbReference type="NCBI Taxonomy" id="477690"/>
    <lineage>
        <taxon>Bacteria</taxon>
        <taxon>Pseudomonadati</taxon>
        <taxon>Bacteroidota</taxon>
        <taxon>Flavobacteriia</taxon>
        <taxon>Flavobacteriales</taxon>
        <taxon>Crocinitomicaceae</taxon>
        <taxon>Lishizhenia</taxon>
    </lineage>
</organism>
<dbReference type="SUPFAM" id="SSF52833">
    <property type="entry name" value="Thioredoxin-like"/>
    <property type="match status" value="1"/>
</dbReference>
<evidence type="ECO:0000313" key="2">
    <source>
        <dbReference type="Proteomes" id="UP000236454"/>
    </source>
</evidence>
<proteinExistence type="predicted"/>
<sequence length="195" mass="22607">MATSNILTWEEYLEQFNAILSGAITAAPYDKEAYLNYVKLNRSRQDRWLKKLELNEALIHQVKGIDAPQTWYAITEPWCGDAAHNLPLFYLLSELNSNINFKIVLRDTPPFMIDDYLTNGGKSVPKIVVRNAKEEDLFTWGPRPKEAQELYLGFKKNNTPFEEQKIILQQWYNKNKGQDLQQEVLELLKTAEVAV</sequence>
<gene>
    <name evidence="1" type="ORF">SAMN05216474_0393</name>
</gene>
<dbReference type="STRING" id="477690.SAMN05216474_0393"/>
<dbReference type="Pfam" id="PF14595">
    <property type="entry name" value="Thioredoxin_9"/>
    <property type="match status" value="1"/>
</dbReference>
<dbReference type="OrthoDB" id="6120799at2"/>
<protein>
    <submittedName>
        <fullName evidence="1">Thioredoxin</fullName>
    </submittedName>
</protein>
<dbReference type="RefSeq" id="WP_090245742.1">
    <property type="nucleotide sequence ID" value="NZ_FPAS01000001.1"/>
</dbReference>